<organism evidence="1 2">
    <name type="scientific">Thauera chlorobenzoica</name>
    <dbReference type="NCBI Taxonomy" id="96773"/>
    <lineage>
        <taxon>Bacteria</taxon>
        <taxon>Pseudomonadati</taxon>
        <taxon>Pseudomonadota</taxon>
        <taxon>Betaproteobacteria</taxon>
        <taxon>Rhodocyclales</taxon>
        <taxon>Zoogloeaceae</taxon>
        <taxon>Thauera</taxon>
    </lineage>
</organism>
<dbReference type="KEGG" id="tcl:Tchl_2268"/>
<evidence type="ECO:0000313" key="1">
    <source>
        <dbReference type="EMBL" id="APR05108.1"/>
    </source>
</evidence>
<dbReference type="OrthoDB" id="5295974at2"/>
<dbReference type="AlphaFoldDB" id="A0A1H5RWC1"/>
<dbReference type="Pfam" id="PF10143">
    <property type="entry name" value="PhosphMutase"/>
    <property type="match status" value="1"/>
</dbReference>
<sequence>MPIQLLIPGLLWPSASLVGPASGLALPGLERLLGLGRWRMHDFEPLERQLARRFGLPPDKDGAPLPLAALRRLGEAGGHAVDPRHRPDADAVWLCADPVNLSFAREHLLLNSFAEDELDAAEAAELVAALNDSFADLGHFEACAPTRWYLRPAAAARVKLYPLDDVVGRPVKHFLPEGEDARQWQRVMNEAQIVLHNHPLNRVREETGRRAVNSLWLWGAGALAAQPRAPLPGVQASAPLFAGLARAAGLKPAPLCLETALRGGTLVMLDTLLRAAQQRDVDSWRAGLETLERDWFAPLAAALGRGGIDVLHLSAPGDHGTLELDVRARDRWKFWCKPHAFGALLKTLAPLPDPPLSGAASAPASR</sequence>
<dbReference type="RefSeq" id="WP_075148522.1">
    <property type="nucleotide sequence ID" value="NZ_CP018839.1"/>
</dbReference>
<dbReference type="STRING" id="96773.Tchl_2268"/>
<keyword evidence="2" id="KW-1185">Reference proteome</keyword>
<proteinExistence type="predicted"/>
<name>A0A1H5RWC1_9RHOO</name>
<dbReference type="PIRSF" id="PIRSF015283">
    <property type="entry name" value="Regulatory_RpfE"/>
    <property type="match status" value="1"/>
</dbReference>
<dbReference type="Proteomes" id="UP000185739">
    <property type="component" value="Chromosome"/>
</dbReference>
<evidence type="ECO:0000313" key="2">
    <source>
        <dbReference type="Proteomes" id="UP000185739"/>
    </source>
</evidence>
<dbReference type="EMBL" id="CP018839">
    <property type="protein sequence ID" value="APR05108.1"/>
    <property type="molecule type" value="Genomic_DNA"/>
</dbReference>
<dbReference type="InterPro" id="IPR016631">
    <property type="entry name" value="Regulatory_RpfE"/>
</dbReference>
<reference evidence="1 2" key="1">
    <citation type="submission" date="2016-12" db="EMBL/GenBank/DDBJ databases">
        <title>Complete genome sequence of Thauera chlorobenzoica, a Betaproteobacterium degrading haloaromatics anaerobically to CO2 and halides.</title>
        <authorList>
            <person name="Goris T."/>
            <person name="Mergelsberg M."/>
            <person name="Boll M."/>
        </authorList>
    </citation>
    <scope>NUCLEOTIDE SEQUENCE [LARGE SCALE GENOMIC DNA]</scope>
    <source>
        <strain evidence="1 2">3CB1</strain>
    </source>
</reference>
<protein>
    <submittedName>
        <fullName evidence="1">Regulatory protein, RpfE type</fullName>
    </submittedName>
</protein>
<dbReference type="InterPro" id="IPR004456">
    <property type="entry name" value="Pglycerate_mutase_ApgM"/>
</dbReference>
<accession>A0A1H5RWC1</accession>
<dbReference type="GO" id="GO:0004619">
    <property type="term" value="F:phosphoglycerate mutase activity"/>
    <property type="evidence" value="ECO:0007669"/>
    <property type="project" value="InterPro"/>
</dbReference>
<gene>
    <name evidence="1" type="ORF">Tchl_2268</name>
</gene>